<accession>A0A075UW82</accession>
<keyword evidence="2" id="KW-0808">Transferase</keyword>
<dbReference type="HOGENOM" id="CLU_000537_7_0_11"/>
<dbReference type="Gene3D" id="3.40.50.2000">
    <property type="entry name" value="Glycogen Phosphorylase B"/>
    <property type="match status" value="2"/>
</dbReference>
<dbReference type="GO" id="GO:0008194">
    <property type="term" value="F:UDP-glycosyltransferase activity"/>
    <property type="evidence" value="ECO:0007669"/>
    <property type="project" value="InterPro"/>
</dbReference>
<dbReference type="eggNOG" id="COG1819">
    <property type="taxonomic scope" value="Bacteria"/>
</dbReference>
<keyword evidence="3" id="KW-1185">Reference proteome</keyword>
<name>A0A075UW82_9PSEU</name>
<dbReference type="GO" id="GO:0016758">
    <property type="term" value="F:hexosyltransferase activity"/>
    <property type="evidence" value="ECO:0007669"/>
    <property type="project" value="UniProtKB-ARBA"/>
</dbReference>
<dbReference type="CDD" id="cd03784">
    <property type="entry name" value="GT1_Gtf-like"/>
    <property type="match status" value="1"/>
</dbReference>
<feature type="domain" description="Erythromycin biosynthesis protein CIII-like C-terminal" evidence="1">
    <location>
        <begin position="233"/>
        <end position="375"/>
    </location>
</feature>
<dbReference type="PANTHER" id="PTHR48050:SF13">
    <property type="entry name" value="STEROL 3-BETA-GLUCOSYLTRANSFERASE UGT80A2"/>
    <property type="match status" value="1"/>
</dbReference>
<reference evidence="2 3" key="1">
    <citation type="journal article" date="2014" name="J. Biotechnol.">
        <title>Complete genome sequence of the actinobacterium Amycolatopsis japonica MG417-CF17(T) (=DSM 44213T) producing (S,S)-N,N'-ethylenediaminedisuccinic acid.</title>
        <authorList>
            <person name="Stegmann E."/>
            <person name="Albersmeier A."/>
            <person name="Spohn M."/>
            <person name="Gert H."/>
            <person name="Weber T."/>
            <person name="Wohlleben W."/>
            <person name="Kalinowski J."/>
            <person name="Ruckert C."/>
        </authorList>
    </citation>
    <scope>NUCLEOTIDE SEQUENCE [LARGE SCALE GENOMIC DNA]</scope>
    <source>
        <strain evidence="3">MG417-CF17 (DSM 44213)</strain>
    </source>
</reference>
<evidence type="ECO:0000313" key="2">
    <source>
        <dbReference type="EMBL" id="AIG76661.1"/>
    </source>
</evidence>
<dbReference type="SUPFAM" id="SSF53756">
    <property type="entry name" value="UDP-Glycosyltransferase/glycogen phosphorylase"/>
    <property type="match status" value="1"/>
</dbReference>
<proteinExistence type="predicted"/>
<dbReference type="InterPro" id="IPR002213">
    <property type="entry name" value="UDP_glucos_trans"/>
</dbReference>
<dbReference type="RefSeq" id="WP_038513446.1">
    <property type="nucleotide sequence ID" value="NZ_CP008953.1"/>
</dbReference>
<evidence type="ECO:0000313" key="3">
    <source>
        <dbReference type="Proteomes" id="UP000028492"/>
    </source>
</evidence>
<dbReference type="AlphaFoldDB" id="A0A075UW82"/>
<organism evidence="2 3">
    <name type="scientific">Amycolatopsis japonica</name>
    <dbReference type="NCBI Taxonomy" id="208439"/>
    <lineage>
        <taxon>Bacteria</taxon>
        <taxon>Bacillati</taxon>
        <taxon>Actinomycetota</taxon>
        <taxon>Actinomycetes</taxon>
        <taxon>Pseudonocardiales</taxon>
        <taxon>Pseudonocardiaceae</taxon>
        <taxon>Amycolatopsis</taxon>
        <taxon>Amycolatopsis japonica group</taxon>
    </lineage>
</organism>
<dbReference type="STRING" id="208439.AJAP_18990"/>
<dbReference type="InterPro" id="IPR050426">
    <property type="entry name" value="Glycosyltransferase_28"/>
</dbReference>
<dbReference type="PANTHER" id="PTHR48050">
    <property type="entry name" value="STEROL 3-BETA-GLUCOSYLTRANSFERASE"/>
    <property type="match status" value="1"/>
</dbReference>
<protein>
    <submittedName>
        <fullName evidence="2">MGT family glycosyl transferase</fullName>
    </submittedName>
</protein>
<sequence length="378" mass="40703">MRVLFTFAGGNGHFRPLLPLAHALAGAGHTIAFTGEPLMVPVVEATGFTAFPSGPNLGSDGGGLRPLLPVDRDREDSDLRDGFVRRTAPQRAKDVMALCEDWEPDLLVCDEADHGAMIAAERLGLPHATVLVIAAGVLIRAELIDDALNEIRAVHGLPPQRNLEMAYRHLVLSPFPASFRDPRFPLPPTARPFHSPLPGRGPAPEWHVEGRPTVYFTLGTIFNTESGDLFARALAGLREVDATCVVTVGNLVDPAEFGPQPEHLHLTRYLPQDDVLPYCDAVLSHGGSGSLLGALAHGLPMVLLPMGADQPHNGDRVTELGLGTVLDVIDATPRDIRDAVSTVLREPSYREAAGRLRDEITAYPAPEEIVPLLEGLLR</sequence>
<dbReference type="Proteomes" id="UP000028492">
    <property type="component" value="Chromosome"/>
</dbReference>
<dbReference type="Pfam" id="PF06722">
    <property type="entry name" value="EryCIII-like_C"/>
    <property type="match status" value="1"/>
</dbReference>
<dbReference type="KEGG" id="aja:AJAP_18990"/>
<dbReference type="GO" id="GO:0017000">
    <property type="term" value="P:antibiotic biosynthetic process"/>
    <property type="evidence" value="ECO:0007669"/>
    <property type="project" value="UniProtKB-ARBA"/>
</dbReference>
<evidence type="ECO:0000259" key="1">
    <source>
        <dbReference type="Pfam" id="PF06722"/>
    </source>
</evidence>
<gene>
    <name evidence="2" type="ORF">AJAP_18990</name>
</gene>
<dbReference type="InterPro" id="IPR010610">
    <property type="entry name" value="EryCIII-like_C"/>
</dbReference>
<dbReference type="FunFam" id="3.40.50.2000:FF:000072">
    <property type="entry name" value="Glycosyl transferase"/>
    <property type="match status" value="1"/>
</dbReference>
<dbReference type="EMBL" id="CP008953">
    <property type="protein sequence ID" value="AIG76661.1"/>
    <property type="molecule type" value="Genomic_DNA"/>
</dbReference>